<dbReference type="Pfam" id="PF01613">
    <property type="entry name" value="Flavin_Reduct"/>
    <property type="match status" value="1"/>
</dbReference>
<dbReference type="STRING" id="1073574.GOARA_061_00170"/>
<dbReference type="RefSeq" id="WP_007322653.1">
    <property type="nucleotide sequence ID" value="NZ_BAEE01000061.1"/>
</dbReference>
<organism evidence="2 3">
    <name type="scientific">Gordonia araii NBRC 100433</name>
    <dbReference type="NCBI Taxonomy" id="1073574"/>
    <lineage>
        <taxon>Bacteria</taxon>
        <taxon>Bacillati</taxon>
        <taxon>Actinomycetota</taxon>
        <taxon>Actinomycetes</taxon>
        <taxon>Mycobacteriales</taxon>
        <taxon>Gordoniaceae</taxon>
        <taxon>Gordonia</taxon>
    </lineage>
</organism>
<proteinExistence type="predicted"/>
<name>G7H403_9ACTN</name>
<evidence type="ECO:0000259" key="1">
    <source>
        <dbReference type="SMART" id="SM00903"/>
    </source>
</evidence>
<dbReference type="InterPro" id="IPR002563">
    <property type="entry name" value="Flavin_Rdtase-like_dom"/>
</dbReference>
<evidence type="ECO:0000313" key="2">
    <source>
        <dbReference type="EMBL" id="GAB10578.1"/>
    </source>
</evidence>
<comment type="caution">
    <text evidence="2">The sequence shown here is derived from an EMBL/GenBank/DDBJ whole genome shotgun (WGS) entry which is preliminary data.</text>
</comment>
<keyword evidence="3" id="KW-1185">Reference proteome</keyword>
<dbReference type="SMART" id="SM00903">
    <property type="entry name" value="Flavin_Reduct"/>
    <property type="match status" value="1"/>
</dbReference>
<reference evidence="2 3" key="1">
    <citation type="submission" date="2011-11" db="EMBL/GenBank/DDBJ databases">
        <title>Whole genome shotgun sequence of Gordonia araii NBRC 100433.</title>
        <authorList>
            <person name="Yoshida Y."/>
            <person name="Hosoyama A."/>
            <person name="Tsuchikane K."/>
            <person name="Katsumata H."/>
            <person name="Yamazaki S."/>
            <person name="Fujita N."/>
        </authorList>
    </citation>
    <scope>NUCLEOTIDE SEQUENCE [LARGE SCALE GENOMIC DNA]</scope>
    <source>
        <strain evidence="2 3">NBRC 100433</strain>
    </source>
</reference>
<dbReference type="SUPFAM" id="SSF50475">
    <property type="entry name" value="FMN-binding split barrel"/>
    <property type="match status" value="1"/>
</dbReference>
<gene>
    <name evidence="2" type="ORF">GOARA_061_00170</name>
</gene>
<dbReference type="Gene3D" id="2.30.110.10">
    <property type="entry name" value="Electron Transport, Fmn-binding Protein, Chain A"/>
    <property type="match status" value="1"/>
</dbReference>
<dbReference type="GO" id="GO:0016646">
    <property type="term" value="F:oxidoreductase activity, acting on the CH-NH group of donors, NAD or NADP as acceptor"/>
    <property type="evidence" value="ECO:0007669"/>
    <property type="project" value="UniProtKB-ARBA"/>
</dbReference>
<dbReference type="InterPro" id="IPR012349">
    <property type="entry name" value="Split_barrel_FMN-bd"/>
</dbReference>
<feature type="domain" description="Flavin reductase like" evidence="1">
    <location>
        <begin position="20"/>
        <end position="168"/>
    </location>
</feature>
<dbReference type="Proteomes" id="UP000035088">
    <property type="component" value="Unassembled WGS sequence"/>
</dbReference>
<sequence>MTTTTHTEHRAGPEQRYDGFARYGSGVSLVAVHDGEEDRFFVAASVLTASVEPFALAVSVGTGRDALPAILDGRPWSLSVLAAHHLSLVRRLTGATGRAARLAALADAGAERSPQGALWLPDALATFWCETASATPVNDQVLVVGDVVGGSAPRDGTPLLRWNHDFHTTADLTPAVGTIGDPSADVDR</sequence>
<accession>G7H403</accession>
<dbReference type="EMBL" id="BAEE01000061">
    <property type="protein sequence ID" value="GAB10578.1"/>
    <property type="molecule type" value="Genomic_DNA"/>
</dbReference>
<protein>
    <submittedName>
        <fullName evidence="2">Putative NADPH-flavin oxidoreductase</fullName>
    </submittedName>
</protein>
<dbReference type="GO" id="GO:0010181">
    <property type="term" value="F:FMN binding"/>
    <property type="evidence" value="ECO:0007669"/>
    <property type="project" value="InterPro"/>
</dbReference>
<dbReference type="OrthoDB" id="9792858at2"/>
<evidence type="ECO:0000313" key="3">
    <source>
        <dbReference type="Proteomes" id="UP000035088"/>
    </source>
</evidence>
<dbReference type="AlphaFoldDB" id="G7H403"/>